<evidence type="ECO:0000313" key="2">
    <source>
        <dbReference type="EMBL" id="KHE92458.1"/>
    </source>
</evidence>
<dbReference type="SUPFAM" id="SSF48295">
    <property type="entry name" value="TrpR-like"/>
    <property type="match status" value="1"/>
</dbReference>
<gene>
    <name evidence="2" type="ORF">SCABRO_01787</name>
</gene>
<dbReference type="InterPro" id="IPR010921">
    <property type="entry name" value="Trp_repressor/repl_initiator"/>
</dbReference>
<dbReference type="InterPro" id="IPR002514">
    <property type="entry name" value="Transposase_8"/>
</dbReference>
<dbReference type="Pfam" id="PF01527">
    <property type="entry name" value="HTH_Tnp_1"/>
    <property type="match status" value="1"/>
</dbReference>
<protein>
    <recommendedName>
        <fullName evidence="1">Tc1-like transposase DDE domain-containing protein</fullName>
    </recommendedName>
</protein>
<organism evidence="2 3">
    <name type="scientific">Candidatus Scalindua brodae</name>
    <dbReference type="NCBI Taxonomy" id="237368"/>
    <lineage>
        <taxon>Bacteria</taxon>
        <taxon>Pseudomonadati</taxon>
        <taxon>Planctomycetota</taxon>
        <taxon>Candidatus Brocadiia</taxon>
        <taxon>Candidatus Brocadiales</taxon>
        <taxon>Candidatus Scalinduaceae</taxon>
        <taxon>Candidatus Scalindua</taxon>
    </lineage>
</organism>
<dbReference type="AlphaFoldDB" id="A0A0B0EMT5"/>
<reference evidence="2 3" key="1">
    <citation type="submission" date="2014-10" db="EMBL/GenBank/DDBJ databases">
        <title>Draft genome of anammox bacterium scalindua brodae, obtained using differential coverage binning of sequence data from two enrichment reactors.</title>
        <authorList>
            <person name="Speth D.R."/>
            <person name="Russ L."/>
            <person name="Kartal B."/>
            <person name="Op den Camp H.J."/>
            <person name="Dutilh B.E."/>
            <person name="Jetten M.S."/>
        </authorList>
    </citation>
    <scope>NUCLEOTIDE SEQUENCE [LARGE SCALE GENOMIC DNA]</scope>
    <source>
        <strain evidence="2">RU1</strain>
    </source>
</reference>
<name>A0A0B0EMT5_9BACT</name>
<dbReference type="eggNOG" id="COG2963">
    <property type="taxonomic scope" value="Bacteria"/>
</dbReference>
<comment type="caution">
    <text evidence="2">The sequence shown here is derived from an EMBL/GenBank/DDBJ whole genome shotgun (WGS) entry which is preliminary data.</text>
</comment>
<dbReference type="GO" id="GO:0043565">
    <property type="term" value="F:sequence-specific DNA binding"/>
    <property type="evidence" value="ECO:0007669"/>
    <property type="project" value="InterPro"/>
</dbReference>
<dbReference type="eggNOG" id="COG3335">
    <property type="taxonomic scope" value="Bacteria"/>
</dbReference>
<accession>A0A0B0EMT5</accession>
<dbReference type="EMBL" id="JRYO01000129">
    <property type="protein sequence ID" value="KHE92458.1"/>
    <property type="molecule type" value="Genomic_DNA"/>
</dbReference>
<evidence type="ECO:0000259" key="1">
    <source>
        <dbReference type="Pfam" id="PF13358"/>
    </source>
</evidence>
<dbReference type="GO" id="GO:0004803">
    <property type="term" value="F:transposase activity"/>
    <property type="evidence" value="ECO:0007669"/>
    <property type="project" value="InterPro"/>
</dbReference>
<dbReference type="GO" id="GO:0006313">
    <property type="term" value="P:DNA transposition"/>
    <property type="evidence" value="ECO:0007669"/>
    <property type="project" value="InterPro"/>
</dbReference>
<dbReference type="Gene3D" id="3.30.420.10">
    <property type="entry name" value="Ribonuclease H-like superfamily/Ribonuclease H"/>
    <property type="match status" value="1"/>
</dbReference>
<dbReference type="Proteomes" id="UP000030652">
    <property type="component" value="Unassembled WGS sequence"/>
</dbReference>
<feature type="domain" description="Tc1-like transposase DDE" evidence="1">
    <location>
        <begin position="319"/>
        <end position="471"/>
    </location>
</feature>
<dbReference type="InterPro" id="IPR047655">
    <property type="entry name" value="Transpos_IS630-like"/>
</dbReference>
<dbReference type="InterPro" id="IPR036397">
    <property type="entry name" value="RNaseH_sf"/>
</dbReference>
<dbReference type="InterPro" id="IPR038717">
    <property type="entry name" value="Tc1-like_DDE_dom"/>
</dbReference>
<proteinExistence type="predicted"/>
<sequence length="520" mass="60705">MHNRKTYTLVEKVSILRQNLVKKMNLTSLCQEHNLHPTMFYRWRNELFENGHRAFSKRKTNVNSFEKFKYFIIGLLKNGYSASEIYNELRQKEDFSSSSYSVEKIVKEQCHHFRSPIQQKVYLDSQWILKLLQGKISCNGLTVQLGGEIGLEDIEILVHYIHHKSLYQRNRAITVLSYYKGIPLKTISKTLFLKTKTVEKQIHRYEQGGINQLFKLNVEYSKMSEDSKFQEAVFSILHAPPSSYNINRTSWRMEDIYRVMREKGLPISKHNIRTIIKNDGYQFRKAKKVLTSTDPDYQEKLQEITKILANLKPTQKFFSIDEYGPFAVKMQGGKSLMKQGEIKTIPQRQQSKGSLIITGALELSTNQMTHFYSDKKNTEEMNKLLDILLEEYNDEERIFFSWDAASWHASKGLYEKVEEVNSSEYQTKHNTPIVELAPLPSCAQFLNVIESVFSGMAKAIIHNSDYASVEECKKAIDRHFAERNQCFKENPKRAGNKIWGKEITKAEFSESNNCKNPRYR</sequence>
<dbReference type="Pfam" id="PF13358">
    <property type="entry name" value="DDE_3"/>
    <property type="match status" value="1"/>
</dbReference>
<evidence type="ECO:0000313" key="3">
    <source>
        <dbReference type="Proteomes" id="UP000030652"/>
    </source>
</evidence>
<dbReference type="NCBIfam" id="NF033545">
    <property type="entry name" value="transpos_IS630"/>
    <property type="match status" value="1"/>
</dbReference>